<comment type="similarity">
    <text evidence="7">Belongs to the chloroperoxidase family.</text>
</comment>
<gene>
    <name evidence="9" type="ORF">QBC38DRAFT_490296</name>
</gene>
<dbReference type="AlphaFoldDB" id="A0AAN7BG16"/>
<evidence type="ECO:0000256" key="4">
    <source>
        <dbReference type="ARBA" id="ARBA00022723"/>
    </source>
</evidence>
<dbReference type="GO" id="GO:0046872">
    <property type="term" value="F:metal ion binding"/>
    <property type="evidence" value="ECO:0007669"/>
    <property type="project" value="UniProtKB-KW"/>
</dbReference>
<reference evidence="9" key="1">
    <citation type="journal article" date="2023" name="Mol. Phylogenet. Evol.">
        <title>Genome-scale phylogeny and comparative genomics of the fungal order Sordariales.</title>
        <authorList>
            <person name="Hensen N."/>
            <person name="Bonometti L."/>
            <person name="Westerberg I."/>
            <person name="Brannstrom I.O."/>
            <person name="Guillou S."/>
            <person name="Cros-Aarteil S."/>
            <person name="Calhoun S."/>
            <person name="Haridas S."/>
            <person name="Kuo A."/>
            <person name="Mondo S."/>
            <person name="Pangilinan J."/>
            <person name="Riley R."/>
            <person name="LaButti K."/>
            <person name="Andreopoulos B."/>
            <person name="Lipzen A."/>
            <person name="Chen C."/>
            <person name="Yan M."/>
            <person name="Daum C."/>
            <person name="Ng V."/>
            <person name="Clum A."/>
            <person name="Steindorff A."/>
            <person name="Ohm R.A."/>
            <person name="Martin F."/>
            <person name="Silar P."/>
            <person name="Natvig D.O."/>
            <person name="Lalanne C."/>
            <person name="Gautier V."/>
            <person name="Ament-Velasquez S.L."/>
            <person name="Kruys A."/>
            <person name="Hutchinson M.I."/>
            <person name="Powell A.J."/>
            <person name="Barry K."/>
            <person name="Miller A.N."/>
            <person name="Grigoriev I.V."/>
            <person name="Debuchy R."/>
            <person name="Gladieux P."/>
            <person name="Hiltunen Thoren M."/>
            <person name="Johannesson H."/>
        </authorList>
    </citation>
    <scope>NUCLEOTIDE SEQUENCE</scope>
    <source>
        <strain evidence="9">CBS 990.96</strain>
    </source>
</reference>
<dbReference type="InterPro" id="IPR036851">
    <property type="entry name" value="Chloroperoxidase-like_sf"/>
</dbReference>
<keyword evidence="10" id="KW-1185">Reference proteome</keyword>
<dbReference type="SUPFAM" id="SSF47571">
    <property type="entry name" value="Cloroperoxidase"/>
    <property type="match status" value="1"/>
</dbReference>
<keyword evidence="5" id="KW-0560">Oxidoreductase</keyword>
<evidence type="ECO:0000256" key="7">
    <source>
        <dbReference type="ARBA" id="ARBA00025795"/>
    </source>
</evidence>
<organism evidence="9 10">
    <name type="scientific">Podospora fimiseda</name>
    <dbReference type="NCBI Taxonomy" id="252190"/>
    <lineage>
        <taxon>Eukaryota</taxon>
        <taxon>Fungi</taxon>
        <taxon>Dikarya</taxon>
        <taxon>Ascomycota</taxon>
        <taxon>Pezizomycotina</taxon>
        <taxon>Sordariomycetes</taxon>
        <taxon>Sordariomycetidae</taxon>
        <taxon>Sordariales</taxon>
        <taxon>Podosporaceae</taxon>
        <taxon>Podospora</taxon>
    </lineage>
</organism>
<dbReference type="EMBL" id="MU865482">
    <property type="protein sequence ID" value="KAK4222247.1"/>
    <property type="molecule type" value="Genomic_DNA"/>
</dbReference>
<dbReference type="PROSITE" id="PS51405">
    <property type="entry name" value="HEME_HALOPEROXIDASE"/>
    <property type="match status" value="1"/>
</dbReference>
<evidence type="ECO:0000313" key="9">
    <source>
        <dbReference type="EMBL" id="KAK4222247.1"/>
    </source>
</evidence>
<comment type="caution">
    <text evidence="9">The sequence shown here is derived from an EMBL/GenBank/DDBJ whole genome shotgun (WGS) entry which is preliminary data.</text>
</comment>
<keyword evidence="4" id="KW-0479">Metal-binding</keyword>
<reference evidence="9" key="2">
    <citation type="submission" date="2023-05" db="EMBL/GenBank/DDBJ databases">
        <authorList>
            <consortium name="Lawrence Berkeley National Laboratory"/>
            <person name="Steindorff A."/>
            <person name="Hensen N."/>
            <person name="Bonometti L."/>
            <person name="Westerberg I."/>
            <person name="Brannstrom I.O."/>
            <person name="Guillou S."/>
            <person name="Cros-Aarteil S."/>
            <person name="Calhoun S."/>
            <person name="Haridas S."/>
            <person name="Kuo A."/>
            <person name="Mondo S."/>
            <person name="Pangilinan J."/>
            <person name="Riley R."/>
            <person name="Labutti K."/>
            <person name="Andreopoulos B."/>
            <person name="Lipzen A."/>
            <person name="Chen C."/>
            <person name="Yanf M."/>
            <person name="Daum C."/>
            <person name="Ng V."/>
            <person name="Clum A."/>
            <person name="Ohm R."/>
            <person name="Martin F."/>
            <person name="Silar P."/>
            <person name="Natvig D."/>
            <person name="Lalanne C."/>
            <person name="Gautier V."/>
            <person name="Ament-Velasquez S.L."/>
            <person name="Kruys A."/>
            <person name="Hutchinson M.I."/>
            <person name="Powell A.J."/>
            <person name="Barry K."/>
            <person name="Miller A.N."/>
            <person name="Grigoriev I.V."/>
            <person name="Debuchy R."/>
            <person name="Gladieux P."/>
            <person name="Thoren M.H."/>
            <person name="Johannesson H."/>
        </authorList>
    </citation>
    <scope>NUCLEOTIDE SEQUENCE</scope>
    <source>
        <strain evidence="9">CBS 990.96</strain>
    </source>
</reference>
<sequence>MPRPLSSILGQKGSCLSQPFELVVPLLLLHCHSHTTTMSSSESLAVGVYKRDDTTVSRSPCPVVNALANHGYINRDGRKIYVRELNASMRRVGMSPLLGSVFAVPTYFEYHNPDTANKKDPVPTWQRVLSLIKNPYSYFDYFGCWNPEKMDDKGKKYVDLVDLASHGAIEHDVSMSRRDIGQKQGNNDPQPDLIEDLLKHSTDGEYLTIEEFGVFIKDRLKQQLEDNPDLVYGAHQHQLNCGNITLMMGCFGDGKKIPVKYVKAIFEDERLPIEEGWKRRFWWPMGLIEFFGSVRKVAKATAMEF</sequence>
<evidence type="ECO:0000256" key="6">
    <source>
        <dbReference type="ARBA" id="ARBA00023004"/>
    </source>
</evidence>
<name>A0AAN7BG16_9PEZI</name>
<evidence type="ECO:0000256" key="1">
    <source>
        <dbReference type="ARBA" id="ARBA00001970"/>
    </source>
</evidence>
<dbReference type="Pfam" id="PF01328">
    <property type="entry name" value="Peroxidase_2"/>
    <property type="match status" value="1"/>
</dbReference>
<keyword evidence="3" id="KW-0349">Heme</keyword>
<keyword evidence="6" id="KW-0408">Iron</keyword>
<proteinExistence type="inferred from homology"/>
<evidence type="ECO:0000256" key="3">
    <source>
        <dbReference type="ARBA" id="ARBA00022617"/>
    </source>
</evidence>
<comment type="cofactor">
    <cofactor evidence="1">
        <name>heme b</name>
        <dbReference type="ChEBI" id="CHEBI:60344"/>
    </cofactor>
</comment>
<dbReference type="Proteomes" id="UP001301958">
    <property type="component" value="Unassembled WGS sequence"/>
</dbReference>
<accession>A0AAN7BG16</accession>
<dbReference type="PANTHER" id="PTHR33577:SF9">
    <property type="entry name" value="PEROXIDASE STCC"/>
    <property type="match status" value="1"/>
</dbReference>
<protein>
    <submittedName>
        <fullName evidence="9">Chloroperoxidase</fullName>
    </submittedName>
</protein>
<keyword evidence="2" id="KW-0575">Peroxidase</keyword>
<evidence type="ECO:0000256" key="2">
    <source>
        <dbReference type="ARBA" id="ARBA00022559"/>
    </source>
</evidence>
<evidence type="ECO:0000313" key="10">
    <source>
        <dbReference type="Proteomes" id="UP001301958"/>
    </source>
</evidence>
<dbReference type="Gene3D" id="1.10.489.10">
    <property type="entry name" value="Chloroperoxidase-like"/>
    <property type="match status" value="1"/>
</dbReference>
<feature type="domain" description="Heme haloperoxidase family profile" evidence="8">
    <location>
        <begin position="45"/>
        <end position="292"/>
    </location>
</feature>
<dbReference type="GO" id="GO:0004601">
    <property type="term" value="F:peroxidase activity"/>
    <property type="evidence" value="ECO:0007669"/>
    <property type="project" value="UniProtKB-KW"/>
</dbReference>
<evidence type="ECO:0000256" key="5">
    <source>
        <dbReference type="ARBA" id="ARBA00023002"/>
    </source>
</evidence>
<dbReference type="InterPro" id="IPR000028">
    <property type="entry name" value="Chloroperoxidase"/>
</dbReference>
<dbReference type="PANTHER" id="PTHR33577">
    <property type="entry name" value="STERIGMATOCYSTIN BIOSYNTHESIS PEROXIDASE STCC-RELATED"/>
    <property type="match status" value="1"/>
</dbReference>
<evidence type="ECO:0000259" key="8">
    <source>
        <dbReference type="PROSITE" id="PS51405"/>
    </source>
</evidence>